<proteinExistence type="predicted"/>
<dbReference type="EMBL" id="GIKN01002285">
    <property type="protein sequence ID" value="NIE44558.1"/>
    <property type="molecule type" value="Transcribed_RNA"/>
</dbReference>
<name>A0A6G5A1V3_RHIMP</name>
<keyword evidence="1" id="KW-0732">Signal</keyword>
<feature type="signal peptide" evidence="1">
    <location>
        <begin position="1"/>
        <end position="22"/>
    </location>
</feature>
<dbReference type="InterPro" id="IPR001981">
    <property type="entry name" value="Colipase"/>
</dbReference>
<dbReference type="GO" id="GO:0016042">
    <property type="term" value="P:lipid catabolic process"/>
    <property type="evidence" value="ECO:0007669"/>
    <property type="project" value="InterPro"/>
</dbReference>
<accession>A0A6G5A1V3</accession>
<dbReference type="AlphaFoldDB" id="A0A6G5A1V3"/>
<dbReference type="PANTHER" id="PTHR10041">
    <property type="entry name" value="COLIPASE"/>
    <property type="match status" value="1"/>
</dbReference>
<dbReference type="GO" id="GO:0005576">
    <property type="term" value="C:extracellular region"/>
    <property type="evidence" value="ECO:0007669"/>
    <property type="project" value="InterPro"/>
</dbReference>
<protein>
    <submittedName>
        <fullName evidence="2">Putative tick ixodegrin</fullName>
    </submittedName>
</protein>
<organism evidence="2">
    <name type="scientific">Rhipicephalus microplus</name>
    <name type="common">Cattle tick</name>
    <name type="synonym">Boophilus microplus</name>
    <dbReference type="NCBI Taxonomy" id="6941"/>
    <lineage>
        <taxon>Eukaryota</taxon>
        <taxon>Metazoa</taxon>
        <taxon>Ecdysozoa</taxon>
        <taxon>Arthropoda</taxon>
        <taxon>Chelicerata</taxon>
        <taxon>Arachnida</taxon>
        <taxon>Acari</taxon>
        <taxon>Parasitiformes</taxon>
        <taxon>Ixodida</taxon>
        <taxon>Ixodoidea</taxon>
        <taxon>Ixodidae</taxon>
        <taxon>Rhipicephalinae</taxon>
        <taxon>Rhipicephalus</taxon>
        <taxon>Boophilus</taxon>
    </lineage>
</organism>
<evidence type="ECO:0000313" key="2">
    <source>
        <dbReference type="EMBL" id="NIE44558.1"/>
    </source>
</evidence>
<sequence length="126" mass="14383">MTQLLVSCVVLYFTILALQVAAEYSWWQQRRVDPPPLNGIGRTRSWNRKKSAGQYCRSTSQCRDNLCCARTRRGTFCKPLARFGYRCTDDQIKGGIYKDACPCLNGNGECYVYGKRTNIGICTHLR</sequence>
<dbReference type="Gene3D" id="2.10.80.10">
    <property type="entry name" value="Lipase, subunit A"/>
    <property type="match status" value="1"/>
</dbReference>
<evidence type="ECO:0000256" key="1">
    <source>
        <dbReference type="SAM" id="SignalP"/>
    </source>
</evidence>
<dbReference type="GO" id="GO:0008047">
    <property type="term" value="F:enzyme activator activity"/>
    <property type="evidence" value="ECO:0007669"/>
    <property type="project" value="InterPro"/>
</dbReference>
<reference evidence="2" key="1">
    <citation type="submission" date="2020-03" db="EMBL/GenBank/DDBJ databases">
        <title>A transcriptome and proteome of the tick Rhipicephalus microplus shaped by the genetic composition of its hosts and developmental stage.</title>
        <authorList>
            <person name="Garcia G.R."/>
            <person name="Ribeiro J.M.C."/>
            <person name="Maruyama S.R."/>
            <person name="Gardinasse L.G."/>
            <person name="Nelson K."/>
            <person name="Ferreira B.R."/>
            <person name="Andrade T.G."/>
            <person name="Santos I.K.F.M."/>
        </authorList>
    </citation>
    <scope>NUCLEOTIDE SEQUENCE</scope>
    <source>
        <strain evidence="2">NSGR</strain>
        <tissue evidence="2">Salivary glands</tissue>
    </source>
</reference>
<feature type="chain" id="PRO_5026218667" evidence="1">
    <location>
        <begin position="23"/>
        <end position="126"/>
    </location>
</feature>
<dbReference type="GO" id="GO:0007586">
    <property type="term" value="P:digestion"/>
    <property type="evidence" value="ECO:0007669"/>
    <property type="project" value="InterPro"/>
</dbReference>
<dbReference type="PANTHER" id="PTHR10041:SF5">
    <property type="entry name" value="LEUCINE-RICH COLIPASE-LIKE PROTEIN 1"/>
    <property type="match status" value="1"/>
</dbReference>